<proteinExistence type="predicted"/>
<feature type="compositionally biased region" description="Low complexity" evidence="1">
    <location>
        <begin position="131"/>
        <end position="141"/>
    </location>
</feature>
<name>A0ABR4EIK8_9PEZI</name>
<evidence type="ECO:0000256" key="1">
    <source>
        <dbReference type="SAM" id="MobiDB-lite"/>
    </source>
</evidence>
<feature type="region of interest" description="Disordered" evidence="1">
    <location>
        <begin position="77"/>
        <end position="154"/>
    </location>
</feature>
<accession>A0ABR4EIK8</accession>
<dbReference type="Proteomes" id="UP001600888">
    <property type="component" value="Unassembled WGS sequence"/>
</dbReference>
<sequence>MQVCNSFKLRLARVQSVVKNVVNRRLRKEKKRRSIQISEPFAFRHVTTNIKGLSEDDLQVLREKAIASRFSTIDAQLAQQQQQQQHDLHQKPARPNKTRTGYRGLTSSPLSASRPSITQSFAAEDSASQLSHTTASSTSGGSDHGCDLGKEALN</sequence>
<gene>
    <name evidence="2" type="ORF">FJTKL_11032</name>
</gene>
<organism evidence="2 3">
    <name type="scientific">Diaporthe vaccinii</name>
    <dbReference type="NCBI Taxonomy" id="105482"/>
    <lineage>
        <taxon>Eukaryota</taxon>
        <taxon>Fungi</taxon>
        <taxon>Dikarya</taxon>
        <taxon>Ascomycota</taxon>
        <taxon>Pezizomycotina</taxon>
        <taxon>Sordariomycetes</taxon>
        <taxon>Sordariomycetidae</taxon>
        <taxon>Diaporthales</taxon>
        <taxon>Diaporthaceae</taxon>
        <taxon>Diaporthe</taxon>
        <taxon>Diaporthe eres species complex</taxon>
    </lineage>
</organism>
<dbReference type="EMBL" id="JBAWTH010000051">
    <property type="protein sequence ID" value="KAL2282205.1"/>
    <property type="molecule type" value="Genomic_DNA"/>
</dbReference>
<evidence type="ECO:0000313" key="3">
    <source>
        <dbReference type="Proteomes" id="UP001600888"/>
    </source>
</evidence>
<evidence type="ECO:0000313" key="2">
    <source>
        <dbReference type="EMBL" id="KAL2282205.1"/>
    </source>
</evidence>
<comment type="caution">
    <text evidence="2">The sequence shown here is derived from an EMBL/GenBank/DDBJ whole genome shotgun (WGS) entry which is preliminary data.</text>
</comment>
<feature type="compositionally biased region" description="Polar residues" evidence="1">
    <location>
        <begin position="105"/>
        <end position="130"/>
    </location>
</feature>
<keyword evidence="3" id="KW-1185">Reference proteome</keyword>
<feature type="compositionally biased region" description="Basic and acidic residues" evidence="1">
    <location>
        <begin position="144"/>
        <end position="154"/>
    </location>
</feature>
<protein>
    <submittedName>
        <fullName evidence="2">Uncharacterized protein</fullName>
    </submittedName>
</protein>
<reference evidence="2 3" key="1">
    <citation type="submission" date="2024-03" db="EMBL/GenBank/DDBJ databases">
        <title>A high-quality draft genome sequence of Diaporthe vaccinii, a causative agent of upright dieback and viscid rot disease in cranberry plants.</title>
        <authorList>
            <person name="Sarrasin M."/>
            <person name="Lang B.F."/>
            <person name="Burger G."/>
        </authorList>
    </citation>
    <scope>NUCLEOTIDE SEQUENCE [LARGE SCALE GENOMIC DNA]</scope>
    <source>
        <strain evidence="2 3">IS7</strain>
    </source>
</reference>